<dbReference type="RefSeq" id="XP_019041914.1">
    <property type="nucleotide sequence ID" value="XM_019182653.1"/>
</dbReference>
<dbReference type="Gene3D" id="3.40.50.300">
    <property type="entry name" value="P-loop containing nucleotide triphosphate hydrolases"/>
    <property type="match status" value="1"/>
</dbReference>
<dbReference type="EMBL" id="KV454208">
    <property type="protein sequence ID" value="ODQ62707.1"/>
    <property type="molecule type" value="Genomic_DNA"/>
</dbReference>
<organism evidence="2 3">
    <name type="scientific">Wickerhamomyces anomalus (strain ATCC 58044 / CBS 1984 / NCYC 433 / NRRL Y-366-8)</name>
    <name type="common">Yeast</name>
    <name type="synonym">Hansenula anomala</name>
    <dbReference type="NCBI Taxonomy" id="683960"/>
    <lineage>
        <taxon>Eukaryota</taxon>
        <taxon>Fungi</taxon>
        <taxon>Dikarya</taxon>
        <taxon>Ascomycota</taxon>
        <taxon>Saccharomycotina</taxon>
        <taxon>Saccharomycetes</taxon>
        <taxon>Phaffomycetales</taxon>
        <taxon>Wickerhamomycetaceae</taxon>
        <taxon>Wickerhamomyces</taxon>
    </lineage>
</organism>
<dbReference type="GO" id="GO:0003924">
    <property type="term" value="F:GTPase activity"/>
    <property type="evidence" value="ECO:0007669"/>
    <property type="project" value="EnsemblFungi"/>
</dbReference>
<dbReference type="GeneID" id="30199899"/>
<dbReference type="PIRSF" id="PIRSF037527">
    <property type="entry name" value="Small_GTPase_Tem1"/>
    <property type="match status" value="1"/>
</dbReference>
<dbReference type="GO" id="GO:0031578">
    <property type="term" value="P:mitotic spindle orientation checkpoint signaling"/>
    <property type="evidence" value="ECO:0007669"/>
    <property type="project" value="EnsemblFungi"/>
</dbReference>
<dbReference type="OrthoDB" id="6585768at2759"/>
<evidence type="ECO:0000313" key="2">
    <source>
        <dbReference type="EMBL" id="ODQ62707.1"/>
    </source>
</evidence>
<gene>
    <name evidence="2" type="ORF">WICANDRAFT_50439</name>
</gene>
<dbReference type="NCBIfam" id="TIGR00231">
    <property type="entry name" value="small_GTP"/>
    <property type="match status" value="1"/>
</dbReference>
<dbReference type="GO" id="GO:1904750">
    <property type="term" value="P:negative regulation of protein localization to nucleolus"/>
    <property type="evidence" value="ECO:0007669"/>
    <property type="project" value="EnsemblFungi"/>
</dbReference>
<keyword evidence="3" id="KW-1185">Reference proteome</keyword>
<dbReference type="SMART" id="SM00175">
    <property type="entry name" value="RAB"/>
    <property type="match status" value="1"/>
</dbReference>
<dbReference type="GO" id="GO:0005816">
    <property type="term" value="C:spindle pole body"/>
    <property type="evidence" value="ECO:0007669"/>
    <property type="project" value="EnsemblFungi"/>
</dbReference>
<protein>
    <recommendedName>
        <fullName evidence="4">Septum-promoting GTP-binding protein 1</fullName>
    </recommendedName>
</protein>
<dbReference type="GO" id="GO:0023056">
    <property type="term" value="P:positive regulation of signaling"/>
    <property type="evidence" value="ECO:0007669"/>
    <property type="project" value="EnsemblFungi"/>
</dbReference>
<dbReference type="PRINTS" id="PR00449">
    <property type="entry name" value="RASTRNSFRMNG"/>
</dbReference>
<reference evidence="2 3" key="1">
    <citation type="journal article" date="2016" name="Proc. Natl. Acad. Sci. U.S.A.">
        <title>Comparative genomics of biotechnologically important yeasts.</title>
        <authorList>
            <person name="Riley R."/>
            <person name="Haridas S."/>
            <person name="Wolfe K.H."/>
            <person name="Lopes M.R."/>
            <person name="Hittinger C.T."/>
            <person name="Goeker M."/>
            <person name="Salamov A.A."/>
            <person name="Wisecaver J.H."/>
            <person name="Long T.M."/>
            <person name="Calvey C.H."/>
            <person name="Aerts A.L."/>
            <person name="Barry K.W."/>
            <person name="Choi C."/>
            <person name="Clum A."/>
            <person name="Coughlan A.Y."/>
            <person name="Deshpande S."/>
            <person name="Douglass A.P."/>
            <person name="Hanson S.J."/>
            <person name="Klenk H.-P."/>
            <person name="LaButti K.M."/>
            <person name="Lapidus A."/>
            <person name="Lindquist E.A."/>
            <person name="Lipzen A.M."/>
            <person name="Meier-Kolthoff J.P."/>
            <person name="Ohm R.A."/>
            <person name="Otillar R.P."/>
            <person name="Pangilinan J.L."/>
            <person name="Peng Y."/>
            <person name="Rokas A."/>
            <person name="Rosa C.A."/>
            <person name="Scheuner C."/>
            <person name="Sibirny A.A."/>
            <person name="Slot J.C."/>
            <person name="Stielow J.B."/>
            <person name="Sun H."/>
            <person name="Kurtzman C.P."/>
            <person name="Blackwell M."/>
            <person name="Grigoriev I.V."/>
            <person name="Jeffries T.W."/>
        </authorList>
    </citation>
    <scope>NUCLEOTIDE SEQUENCE [LARGE SCALE GENOMIC DNA]</scope>
    <source>
        <strain evidence="3">ATCC 58044 / CBS 1984 / NCYC 433 / NRRL Y-366-8</strain>
    </source>
</reference>
<dbReference type="SMART" id="SM00174">
    <property type="entry name" value="RHO"/>
    <property type="match status" value="1"/>
</dbReference>
<dbReference type="SMART" id="SM00173">
    <property type="entry name" value="RAS"/>
    <property type="match status" value="1"/>
</dbReference>
<dbReference type="Pfam" id="PF00071">
    <property type="entry name" value="Ras"/>
    <property type="match status" value="1"/>
</dbReference>
<dbReference type="Proteomes" id="UP000094112">
    <property type="component" value="Unassembled WGS sequence"/>
</dbReference>
<dbReference type="InterPro" id="IPR027417">
    <property type="entry name" value="P-loop_NTPase"/>
</dbReference>
<dbReference type="FunFam" id="3.40.50.300:FF:001447">
    <property type="entry name" value="Ras-related protein Rab-1B"/>
    <property type="match status" value="1"/>
</dbReference>
<dbReference type="SUPFAM" id="SSF52540">
    <property type="entry name" value="P-loop containing nucleoside triphosphate hydrolases"/>
    <property type="match status" value="1"/>
</dbReference>
<dbReference type="GO" id="GO:0005525">
    <property type="term" value="F:GTP binding"/>
    <property type="evidence" value="ECO:0007669"/>
    <property type="project" value="InterPro"/>
</dbReference>
<dbReference type="PROSITE" id="PS51419">
    <property type="entry name" value="RAB"/>
    <property type="match status" value="1"/>
</dbReference>
<dbReference type="STRING" id="683960.A0A1E3PCV0"/>
<dbReference type="InterPro" id="IPR001806">
    <property type="entry name" value="Small_GTPase"/>
</dbReference>
<evidence type="ECO:0008006" key="4">
    <source>
        <dbReference type="Google" id="ProtNLM"/>
    </source>
</evidence>
<sequence>MSRVQVKVALIGDSQIGKTSLMVKYVNNSFDEDYKKTLGVNFMEKSIELGTTDIKFSVYDLGGAQEFVNMLPLTTDGAVAVVFLFDLTKLQTLSSIKEWFKLVRAQNKTAIPMLVGTKYDLFLEMPKSYQEEVTSQSLKYAKAMKSSLIFTSSSNSINVQKVFKILTCSAFDLQISIPEISNVGEPILLYKDL</sequence>
<dbReference type="InterPro" id="IPR005225">
    <property type="entry name" value="Small_GTP-bd"/>
</dbReference>
<dbReference type="AlphaFoldDB" id="A0A1E3PCV0"/>
<proteinExistence type="predicted"/>
<dbReference type="GO" id="GO:0031536">
    <property type="term" value="P:positive regulation of exit from mitosis"/>
    <property type="evidence" value="ECO:0007669"/>
    <property type="project" value="EnsemblFungi"/>
</dbReference>
<evidence type="ECO:0000256" key="1">
    <source>
        <dbReference type="ARBA" id="ARBA00022741"/>
    </source>
</evidence>
<evidence type="ECO:0000313" key="3">
    <source>
        <dbReference type="Proteomes" id="UP000094112"/>
    </source>
</evidence>
<accession>A0A1E3PCV0</accession>
<dbReference type="InterPro" id="IPR017231">
    <property type="entry name" value="Small_GTPase_Tem1/Spg1"/>
</dbReference>
<dbReference type="PANTHER" id="PTHR47978">
    <property type="match status" value="1"/>
</dbReference>
<name>A0A1E3PCV0_WICAA</name>
<keyword evidence="1" id="KW-0547">Nucleotide-binding</keyword>
<dbReference type="GO" id="GO:0040001">
    <property type="term" value="P:establishment of mitotic spindle localization"/>
    <property type="evidence" value="ECO:0007669"/>
    <property type="project" value="EnsemblFungi"/>
</dbReference>
<dbReference type="GO" id="GO:1902542">
    <property type="term" value="P:regulation of protein localization to mitotic spindle pole body"/>
    <property type="evidence" value="ECO:0007669"/>
    <property type="project" value="EnsemblFungi"/>
</dbReference>